<reference evidence="1" key="1">
    <citation type="submission" date="2021-03" db="EMBL/GenBank/DDBJ databases">
        <authorList>
            <consortium name="DOE Joint Genome Institute"/>
            <person name="Ahrendt S."/>
            <person name="Looney B.P."/>
            <person name="Miyauchi S."/>
            <person name="Morin E."/>
            <person name="Drula E."/>
            <person name="Courty P.E."/>
            <person name="Chicoki N."/>
            <person name="Fauchery L."/>
            <person name="Kohler A."/>
            <person name="Kuo A."/>
            <person name="Labutti K."/>
            <person name="Pangilinan J."/>
            <person name="Lipzen A."/>
            <person name="Riley R."/>
            <person name="Andreopoulos W."/>
            <person name="He G."/>
            <person name="Johnson J."/>
            <person name="Barry K.W."/>
            <person name="Grigoriev I.V."/>
            <person name="Nagy L."/>
            <person name="Hibbett D."/>
            <person name="Henrissat B."/>
            <person name="Matheny P.B."/>
            <person name="Labbe J."/>
            <person name="Martin F."/>
        </authorList>
    </citation>
    <scope>NUCLEOTIDE SEQUENCE</scope>
    <source>
        <strain evidence="1">HHB10654</strain>
    </source>
</reference>
<evidence type="ECO:0000313" key="2">
    <source>
        <dbReference type="Proteomes" id="UP000814140"/>
    </source>
</evidence>
<feature type="non-terminal residue" evidence="1">
    <location>
        <position position="1"/>
    </location>
</feature>
<keyword evidence="2" id="KW-1185">Reference proteome</keyword>
<gene>
    <name evidence="1" type="ORF">BV25DRAFT_1780545</name>
</gene>
<organism evidence="1 2">
    <name type="scientific">Artomyces pyxidatus</name>
    <dbReference type="NCBI Taxonomy" id="48021"/>
    <lineage>
        <taxon>Eukaryota</taxon>
        <taxon>Fungi</taxon>
        <taxon>Dikarya</taxon>
        <taxon>Basidiomycota</taxon>
        <taxon>Agaricomycotina</taxon>
        <taxon>Agaricomycetes</taxon>
        <taxon>Russulales</taxon>
        <taxon>Auriscalpiaceae</taxon>
        <taxon>Artomyces</taxon>
    </lineage>
</organism>
<reference evidence="1" key="2">
    <citation type="journal article" date="2022" name="New Phytol.">
        <title>Evolutionary transition to the ectomycorrhizal habit in the genomes of a hyperdiverse lineage of mushroom-forming fungi.</title>
        <authorList>
            <person name="Looney B."/>
            <person name="Miyauchi S."/>
            <person name="Morin E."/>
            <person name="Drula E."/>
            <person name="Courty P.E."/>
            <person name="Kohler A."/>
            <person name="Kuo A."/>
            <person name="LaButti K."/>
            <person name="Pangilinan J."/>
            <person name="Lipzen A."/>
            <person name="Riley R."/>
            <person name="Andreopoulos W."/>
            <person name="He G."/>
            <person name="Johnson J."/>
            <person name="Nolan M."/>
            <person name="Tritt A."/>
            <person name="Barry K.W."/>
            <person name="Grigoriev I.V."/>
            <person name="Nagy L.G."/>
            <person name="Hibbett D."/>
            <person name="Henrissat B."/>
            <person name="Matheny P.B."/>
            <person name="Labbe J."/>
            <person name="Martin F.M."/>
        </authorList>
    </citation>
    <scope>NUCLEOTIDE SEQUENCE</scope>
    <source>
        <strain evidence="1">HHB10654</strain>
    </source>
</reference>
<feature type="non-terminal residue" evidence="1">
    <location>
        <position position="239"/>
    </location>
</feature>
<comment type="caution">
    <text evidence="1">The sequence shown here is derived from an EMBL/GenBank/DDBJ whole genome shotgun (WGS) entry which is preliminary data.</text>
</comment>
<dbReference type="Proteomes" id="UP000814140">
    <property type="component" value="Unassembled WGS sequence"/>
</dbReference>
<evidence type="ECO:0000313" key="1">
    <source>
        <dbReference type="EMBL" id="KAI0054546.1"/>
    </source>
</evidence>
<sequence>FRNSDLHGYQIPGLDRKIIVNLFADDTLLYLFADDTLLYLSARDRYDDVKAILERWCAASGAKFNINKTEVLPIGTPAHRARVLATRRIHPDDVDPFSEQINIAPDRSPIRSLGAWIGNDVDNATPWSPVLDKINAALTRWIQPYPTLDSKRLILQMVVGGMTQYLTKVQSMPPAIEKAIIHIIRNFIWDGHAHPPISIDQLYQPVSAGGIALLDITARNEAINITWLRTYLDLSPSRP</sequence>
<accession>A0ACB8SFT1</accession>
<proteinExistence type="predicted"/>
<name>A0ACB8SFT1_9AGAM</name>
<protein>
    <submittedName>
        <fullName evidence="1">Uncharacterized protein</fullName>
    </submittedName>
</protein>
<dbReference type="EMBL" id="MU277397">
    <property type="protein sequence ID" value="KAI0054546.1"/>
    <property type="molecule type" value="Genomic_DNA"/>
</dbReference>